<evidence type="ECO:0000313" key="2">
    <source>
        <dbReference type="EnsemblPlants" id="KQL04174"/>
    </source>
</evidence>
<dbReference type="OMA" id="ARGHEHR"/>
<accession>K3XMM7</accession>
<feature type="compositionally biased region" description="Gly residues" evidence="1">
    <location>
        <begin position="1"/>
        <end position="24"/>
    </location>
</feature>
<dbReference type="InParanoid" id="K3XMM7"/>
<feature type="compositionally biased region" description="Basic residues" evidence="1">
    <location>
        <begin position="83"/>
        <end position="95"/>
    </location>
</feature>
<reference evidence="3" key="1">
    <citation type="journal article" date="2012" name="Nat. Biotechnol.">
        <title>Reference genome sequence of the model plant Setaria.</title>
        <authorList>
            <person name="Bennetzen J.L."/>
            <person name="Schmutz J."/>
            <person name="Wang H."/>
            <person name="Percifield R."/>
            <person name="Hawkins J."/>
            <person name="Pontaroli A.C."/>
            <person name="Estep M."/>
            <person name="Feng L."/>
            <person name="Vaughn J.N."/>
            <person name="Grimwood J."/>
            <person name="Jenkins J."/>
            <person name="Barry K."/>
            <person name="Lindquist E."/>
            <person name="Hellsten U."/>
            <person name="Deshpande S."/>
            <person name="Wang X."/>
            <person name="Wu X."/>
            <person name="Mitros T."/>
            <person name="Triplett J."/>
            <person name="Yang X."/>
            <person name="Ye C.Y."/>
            <person name="Mauro-Herrera M."/>
            <person name="Wang L."/>
            <person name="Li P."/>
            <person name="Sharma M."/>
            <person name="Sharma R."/>
            <person name="Ronald P.C."/>
            <person name="Panaud O."/>
            <person name="Kellogg E.A."/>
            <person name="Brutnell T.P."/>
            <person name="Doust A.N."/>
            <person name="Tuskan G.A."/>
            <person name="Rokhsar D."/>
            <person name="Devos K.M."/>
        </authorList>
    </citation>
    <scope>NUCLEOTIDE SEQUENCE [LARGE SCALE GENOMIC DNA]</scope>
    <source>
        <strain evidence="3">cv. Yugu1</strain>
    </source>
</reference>
<dbReference type="EMBL" id="AGNK02002827">
    <property type="status" value="NOT_ANNOTATED_CDS"/>
    <property type="molecule type" value="Genomic_DNA"/>
</dbReference>
<feature type="compositionally biased region" description="Basic and acidic residues" evidence="1">
    <location>
        <begin position="139"/>
        <end position="156"/>
    </location>
</feature>
<dbReference type="Proteomes" id="UP000004995">
    <property type="component" value="Unassembled WGS sequence"/>
</dbReference>
<organism evidence="2 3">
    <name type="scientific">Setaria italica</name>
    <name type="common">Foxtail millet</name>
    <name type="synonym">Panicum italicum</name>
    <dbReference type="NCBI Taxonomy" id="4555"/>
    <lineage>
        <taxon>Eukaryota</taxon>
        <taxon>Viridiplantae</taxon>
        <taxon>Streptophyta</taxon>
        <taxon>Embryophyta</taxon>
        <taxon>Tracheophyta</taxon>
        <taxon>Spermatophyta</taxon>
        <taxon>Magnoliopsida</taxon>
        <taxon>Liliopsida</taxon>
        <taxon>Poales</taxon>
        <taxon>Poaceae</taxon>
        <taxon>PACMAD clade</taxon>
        <taxon>Panicoideae</taxon>
        <taxon>Panicodae</taxon>
        <taxon>Paniceae</taxon>
        <taxon>Cenchrinae</taxon>
        <taxon>Setaria</taxon>
    </lineage>
</organism>
<proteinExistence type="predicted"/>
<evidence type="ECO:0000256" key="1">
    <source>
        <dbReference type="SAM" id="MobiDB-lite"/>
    </source>
</evidence>
<evidence type="ECO:0000313" key="3">
    <source>
        <dbReference type="Proteomes" id="UP000004995"/>
    </source>
</evidence>
<feature type="region of interest" description="Disordered" evidence="1">
    <location>
        <begin position="82"/>
        <end position="165"/>
    </location>
</feature>
<name>K3XMM7_SETIT</name>
<reference evidence="2" key="2">
    <citation type="submission" date="2018-08" db="UniProtKB">
        <authorList>
            <consortium name="EnsemblPlants"/>
        </authorList>
    </citation>
    <scope>IDENTIFICATION</scope>
    <source>
        <strain evidence="2">Yugu1</strain>
    </source>
</reference>
<dbReference type="EnsemblPlants" id="KQL04174">
    <property type="protein sequence ID" value="KQL04174"/>
    <property type="gene ID" value="SETIT_003150mg"/>
</dbReference>
<dbReference type="HOGENOM" id="CLU_1613645_0_0_1"/>
<sequence>MCGGGGEGDPLPGRGGGRGGVGLGERGHLLVGEHGVEHVHGQEEVGVARPEELVGGDAGNAAPHGEAAGVADELARVVEHELRRAHRPRQPRHRAVRVDHLGRRRCRRRAAASARGRQGYARRVVPHGRQPSTGDQDSGDQRRDRGEGQADADATRCRCQSWRRQ</sequence>
<dbReference type="AlphaFoldDB" id="K3XMM7"/>
<feature type="compositionally biased region" description="Low complexity" evidence="1">
    <location>
        <begin position="111"/>
        <end position="123"/>
    </location>
</feature>
<dbReference type="Gramene" id="KQL04174">
    <property type="protein sequence ID" value="KQL04174"/>
    <property type="gene ID" value="SETIT_003150mg"/>
</dbReference>
<keyword evidence="3" id="KW-1185">Reference proteome</keyword>
<protein>
    <submittedName>
        <fullName evidence="2">Uncharacterized protein</fullName>
    </submittedName>
</protein>
<feature type="region of interest" description="Disordered" evidence="1">
    <location>
        <begin position="1"/>
        <end position="26"/>
    </location>
</feature>